<dbReference type="InterPro" id="IPR051334">
    <property type="entry name" value="SRPK"/>
</dbReference>
<dbReference type="EC" id="2.7.11.1" evidence="1"/>
<feature type="domain" description="Protein kinase" evidence="9">
    <location>
        <begin position="1"/>
        <end position="93"/>
    </location>
</feature>
<dbReference type="OrthoDB" id="5979581at2759"/>
<organism evidence="10 11">
    <name type="scientific">Pterulicium gracile</name>
    <dbReference type="NCBI Taxonomy" id="1884261"/>
    <lineage>
        <taxon>Eukaryota</taxon>
        <taxon>Fungi</taxon>
        <taxon>Dikarya</taxon>
        <taxon>Basidiomycota</taxon>
        <taxon>Agaricomycotina</taxon>
        <taxon>Agaricomycetes</taxon>
        <taxon>Agaricomycetidae</taxon>
        <taxon>Agaricales</taxon>
        <taxon>Pleurotineae</taxon>
        <taxon>Pterulaceae</taxon>
        <taxon>Pterulicium</taxon>
    </lineage>
</organism>
<evidence type="ECO:0000313" key="10">
    <source>
        <dbReference type="EMBL" id="TFK95446.1"/>
    </source>
</evidence>
<evidence type="ECO:0000256" key="6">
    <source>
        <dbReference type="ARBA" id="ARBA00022840"/>
    </source>
</evidence>
<dbReference type="GO" id="GO:0050684">
    <property type="term" value="P:regulation of mRNA processing"/>
    <property type="evidence" value="ECO:0007669"/>
    <property type="project" value="TreeGrafter"/>
</dbReference>
<dbReference type="GO" id="GO:0005524">
    <property type="term" value="F:ATP binding"/>
    <property type="evidence" value="ECO:0007669"/>
    <property type="project" value="UniProtKB-KW"/>
</dbReference>
<keyword evidence="6" id="KW-0067">ATP-binding</keyword>
<gene>
    <name evidence="10" type="ORF">BDV98DRAFT_598590</name>
</gene>
<sequence>MSPSLRAPEVTLGLTWGQPIDIWSLGAMTFELVTGALGKIFNMTLLPGMTTDEIRLARIEELCGPFPASILHAAPHRATYFNLGGTLRKPLPA</sequence>
<protein>
    <recommendedName>
        <fullName evidence="1">non-specific serine/threonine protein kinase</fullName>
        <ecNumber evidence="1">2.7.11.1</ecNumber>
    </recommendedName>
</protein>
<dbReference type="GO" id="GO:0005737">
    <property type="term" value="C:cytoplasm"/>
    <property type="evidence" value="ECO:0007669"/>
    <property type="project" value="TreeGrafter"/>
</dbReference>
<dbReference type="GO" id="GO:0004674">
    <property type="term" value="F:protein serine/threonine kinase activity"/>
    <property type="evidence" value="ECO:0007669"/>
    <property type="project" value="UniProtKB-KW"/>
</dbReference>
<evidence type="ECO:0000256" key="5">
    <source>
        <dbReference type="ARBA" id="ARBA00022777"/>
    </source>
</evidence>
<evidence type="ECO:0000256" key="7">
    <source>
        <dbReference type="ARBA" id="ARBA00047899"/>
    </source>
</evidence>
<dbReference type="GO" id="GO:0000245">
    <property type="term" value="P:spliceosomal complex assembly"/>
    <property type="evidence" value="ECO:0007669"/>
    <property type="project" value="TreeGrafter"/>
</dbReference>
<dbReference type="EMBL" id="ML178885">
    <property type="protein sequence ID" value="TFK95446.1"/>
    <property type="molecule type" value="Genomic_DNA"/>
</dbReference>
<keyword evidence="5" id="KW-0418">Kinase</keyword>
<accession>A0A5C3Q1J4</accession>
<keyword evidence="4" id="KW-0547">Nucleotide-binding</keyword>
<evidence type="ECO:0000313" key="11">
    <source>
        <dbReference type="Proteomes" id="UP000305067"/>
    </source>
</evidence>
<keyword evidence="3" id="KW-0808">Transferase</keyword>
<reference evidence="10 11" key="1">
    <citation type="journal article" date="2019" name="Nat. Ecol. Evol.">
        <title>Megaphylogeny resolves global patterns of mushroom evolution.</title>
        <authorList>
            <person name="Varga T."/>
            <person name="Krizsan K."/>
            <person name="Foldi C."/>
            <person name="Dima B."/>
            <person name="Sanchez-Garcia M."/>
            <person name="Sanchez-Ramirez S."/>
            <person name="Szollosi G.J."/>
            <person name="Szarkandi J.G."/>
            <person name="Papp V."/>
            <person name="Albert L."/>
            <person name="Andreopoulos W."/>
            <person name="Angelini C."/>
            <person name="Antonin V."/>
            <person name="Barry K.W."/>
            <person name="Bougher N.L."/>
            <person name="Buchanan P."/>
            <person name="Buyck B."/>
            <person name="Bense V."/>
            <person name="Catcheside P."/>
            <person name="Chovatia M."/>
            <person name="Cooper J."/>
            <person name="Damon W."/>
            <person name="Desjardin D."/>
            <person name="Finy P."/>
            <person name="Geml J."/>
            <person name="Haridas S."/>
            <person name="Hughes K."/>
            <person name="Justo A."/>
            <person name="Karasinski D."/>
            <person name="Kautmanova I."/>
            <person name="Kiss B."/>
            <person name="Kocsube S."/>
            <person name="Kotiranta H."/>
            <person name="LaButti K.M."/>
            <person name="Lechner B.E."/>
            <person name="Liimatainen K."/>
            <person name="Lipzen A."/>
            <person name="Lukacs Z."/>
            <person name="Mihaltcheva S."/>
            <person name="Morgado L.N."/>
            <person name="Niskanen T."/>
            <person name="Noordeloos M.E."/>
            <person name="Ohm R.A."/>
            <person name="Ortiz-Santana B."/>
            <person name="Ovrebo C."/>
            <person name="Racz N."/>
            <person name="Riley R."/>
            <person name="Savchenko A."/>
            <person name="Shiryaev A."/>
            <person name="Soop K."/>
            <person name="Spirin V."/>
            <person name="Szebenyi C."/>
            <person name="Tomsovsky M."/>
            <person name="Tulloss R.E."/>
            <person name="Uehling J."/>
            <person name="Grigoriev I.V."/>
            <person name="Vagvolgyi C."/>
            <person name="Papp T."/>
            <person name="Martin F.M."/>
            <person name="Miettinen O."/>
            <person name="Hibbett D.S."/>
            <person name="Nagy L.G."/>
        </authorList>
    </citation>
    <scope>NUCLEOTIDE SEQUENCE [LARGE SCALE GENOMIC DNA]</scope>
    <source>
        <strain evidence="10 11">CBS 309.79</strain>
    </source>
</reference>
<dbReference type="InterPro" id="IPR000719">
    <property type="entry name" value="Prot_kinase_dom"/>
</dbReference>
<dbReference type="PANTHER" id="PTHR47634:SF9">
    <property type="entry name" value="PROTEIN KINASE DOMAIN-CONTAINING PROTEIN-RELATED"/>
    <property type="match status" value="1"/>
</dbReference>
<comment type="catalytic activity">
    <reaction evidence="7">
        <text>L-threonyl-[protein] + ATP = O-phospho-L-threonyl-[protein] + ADP + H(+)</text>
        <dbReference type="Rhea" id="RHEA:46608"/>
        <dbReference type="Rhea" id="RHEA-COMP:11060"/>
        <dbReference type="Rhea" id="RHEA-COMP:11605"/>
        <dbReference type="ChEBI" id="CHEBI:15378"/>
        <dbReference type="ChEBI" id="CHEBI:30013"/>
        <dbReference type="ChEBI" id="CHEBI:30616"/>
        <dbReference type="ChEBI" id="CHEBI:61977"/>
        <dbReference type="ChEBI" id="CHEBI:456216"/>
        <dbReference type="EC" id="2.7.11.1"/>
    </reaction>
</comment>
<keyword evidence="11" id="KW-1185">Reference proteome</keyword>
<evidence type="ECO:0000256" key="8">
    <source>
        <dbReference type="ARBA" id="ARBA00048679"/>
    </source>
</evidence>
<dbReference type="Gene3D" id="1.10.510.10">
    <property type="entry name" value="Transferase(Phosphotransferase) domain 1"/>
    <property type="match status" value="1"/>
</dbReference>
<evidence type="ECO:0000256" key="4">
    <source>
        <dbReference type="ARBA" id="ARBA00022741"/>
    </source>
</evidence>
<evidence type="ECO:0000256" key="3">
    <source>
        <dbReference type="ARBA" id="ARBA00022679"/>
    </source>
</evidence>
<dbReference type="SUPFAM" id="SSF56112">
    <property type="entry name" value="Protein kinase-like (PK-like)"/>
    <property type="match status" value="1"/>
</dbReference>
<evidence type="ECO:0000256" key="2">
    <source>
        <dbReference type="ARBA" id="ARBA00022527"/>
    </source>
</evidence>
<comment type="catalytic activity">
    <reaction evidence="8">
        <text>L-seryl-[protein] + ATP = O-phospho-L-seryl-[protein] + ADP + H(+)</text>
        <dbReference type="Rhea" id="RHEA:17989"/>
        <dbReference type="Rhea" id="RHEA-COMP:9863"/>
        <dbReference type="Rhea" id="RHEA-COMP:11604"/>
        <dbReference type="ChEBI" id="CHEBI:15378"/>
        <dbReference type="ChEBI" id="CHEBI:29999"/>
        <dbReference type="ChEBI" id="CHEBI:30616"/>
        <dbReference type="ChEBI" id="CHEBI:83421"/>
        <dbReference type="ChEBI" id="CHEBI:456216"/>
        <dbReference type="EC" id="2.7.11.1"/>
    </reaction>
</comment>
<dbReference type="STRING" id="1884261.A0A5C3Q1J4"/>
<dbReference type="InterPro" id="IPR011009">
    <property type="entry name" value="Kinase-like_dom_sf"/>
</dbReference>
<dbReference type="GO" id="GO:0005634">
    <property type="term" value="C:nucleus"/>
    <property type="evidence" value="ECO:0007669"/>
    <property type="project" value="TreeGrafter"/>
</dbReference>
<dbReference type="PANTHER" id="PTHR47634">
    <property type="entry name" value="PROTEIN KINASE DOMAIN-CONTAINING PROTEIN-RELATED"/>
    <property type="match status" value="1"/>
</dbReference>
<keyword evidence="2" id="KW-0723">Serine/threonine-protein kinase</keyword>
<dbReference type="PROSITE" id="PS50011">
    <property type="entry name" value="PROTEIN_KINASE_DOM"/>
    <property type="match status" value="1"/>
</dbReference>
<evidence type="ECO:0000256" key="1">
    <source>
        <dbReference type="ARBA" id="ARBA00012513"/>
    </source>
</evidence>
<dbReference type="Proteomes" id="UP000305067">
    <property type="component" value="Unassembled WGS sequence"/>
</dbReference>
<evidence type="ECO:0000259" key="9">
    <source>
        <dbReference type="PROSITE" id="PS50011"/>
    </source>
</evidence>
<dbReference type="AlphaFoldDB" id="A0A5C3Q1J4"/>
<proteinExistence type="predicted"/>
<name>A0A5C3Q1J4_9AGAR</name>